<proteinExistence type="predicted"/>
<accession>A0A0C3S7Q1</accession>
<feature type="region of interest" description="Disordered" evidence="1">
    <location>
        <begin position="374"/>
        <end position="404"/>
    </location>
</feature>
<feature type="compositionally biased region" description="Basic and acidic residues" evidence="1">
    <location>
        <begin position="229"/>
        <end position="238"/>
    </location>
</feature>
<keyword evidence="3" id="KW-1185">Reference proteome</keyword>
<dbReference type="OrthoDB" id="3268823at2759"/>
<dbReference type="HOGENOM" id="CLU_472538_0_0_1"/>
<dbReference type="EMBL" id="KN840508">
    <property type="protein sequence ID" value="KIP06907.1"/>
    <property type="molecule type" value="Genomic_DNA"/>
</dbReference>
<evidence type="ECO:0000313" key="3">
    <source>
        <dbReference type="Proteomes" id="UP000053257"/>
    </source>
</evidence>
<dbReference type="AlphaFoldDB" id="A0A0C3S7Q1"/>
<protein>
    <submittedName>
        <fullName evidence="2">Uncharacterized protein</fullName>
    </submittedName>
</protein>
<feature type="compositionally biased region" description="Polar residues" evidence="1">
    <location>
        <begin position="297"/>
        <end position="309"/>
    </location>
</feature>
<evidence type="ECO:0000256" key="1">
    <source>
        <dbReference type="SAM" id="MobiDB-lite"/>
    </source>
</evidence>
<feature type="region of interest" description="Disordered" evidence="1">
    <location>
        <begin position="226"/>
        <end position="342"/>
    </location>
</feature>
<evidence type="ECO:0000313" key="2">
    <source>
        <dbReference type="EMBL" id="KIP06907.1"/>
    </source>
</evidence>
<dbReference type="Proteomes" id="UP000053257">
    <property type="component" value="Unassembled WGS sequence"/>
</dbReference>
<gene>
    <name evidence="2" type="ORF">PHLGIDRAFT_128011</name>
</gene>
<feature type="compositionally biased region" description="Basic and acidic residues" evidence="1">
    <location>
        <begin position="605"/>
        <end position="627"/>
    </location>
</feature>
<reference evidence="2 3" key="1">
    <citation type="journal article" date="2014" name="PLoS Genet.">
        <title>Analysis of the Phlebiopsis gigantea genome, transcriptome and secretome provides insight into its pioneer colonization strategies of wood.</title>
        <authorList>
            <person name="Hori C."/>
            <person name="Ishida T."/>
            <person name="Igarashi K."/>
            <person name="Samejima M."/>
            <person name="Suzuki H."/>
            <person name="Master E."/>
            <person name="Ferreira P."/>
            <person name="Ruiz-Duenas F.J."/>
            <person name="Held B."/>
            <person name="Canessa P."/>
            <person name="Larrondo L.F."/>
            <person name="Schmoll M."/>
            <person name="Druzhinina I.S."/>
            <person name="Kubicek C.P."/>
            <person name="Gaskell J.A."/>
            <person name="Kersten P."/>
            <person name="St John F."/>
            <person name="Glasner J."/>
            <person name="Sabat G."/>
            <person name="Splinter BonDurant S."/>
            <person name="Syed K."/>
            <person name="Yadav J."/>
            <person name="Mgbeahuruike A.C."/>
            <person name="Kovalchuk A."/>
            <person name="Asiegbu F.O."/>
            <person name="Lackner G."/>
            <person name="Hoffmeister D."/>
            <person name="Rencoret J."/>
            <person name="Gutierrez A."/>
            <person name="Sun H."/>
            <person name="Lindquist E."/>
            <person name="Barry K."/>
            <person name="Riley R."/>
            <person name="Grigoriev I.V."/>
            <person name="Henrissat B."/>
            <person name="Kues U."/>
            <person name="Berka R.M."/>
            <person name="Martinez A.T."/>
            <person name="Covert S.F."/>
            <person name="Blanchette R.A."/>
            <person name="Cullen D."/>
        </authorList>
    </citation>
    <scope>NUCLEOTIDE SEQUENCE [LARGE SCALE GENOMIC DNA]</scope>
    <source>
        <strain evidence="2 3">11061_1 CR5-6</strain>
    </source>
</reference>
<feature type="compositionally biased region" description="Basic and acidic residues" evidence="1">
    <location>
        <begin position="448"/>
        <end position="484"/>
    </location>
</feature>
<sequence>MSVLPPLSAEPGTPAHEWAAKTTIALEPDRSTPIIHSMNPTTHQLFEEKNMRPGTTADAFGNAPVVPHDDRTPSQDIPGAFPNQEELQARGQEVMQTASEAASKFAQSVQNTAATYIPIAAETVGAYLPKSVVDRVSGYIPGMTNPQGDVLASEHDHLHTKSMPSTELTGYGTGEHVGGAGALPGPITESGVTRLPDERDGSWQVPTAAGAAATATAAAAGAAGAVKETAQDTTDHVTGRSTAVAPGPISGPATLKYSMPSEEESGAQPGEHVGGVGALPGRRTELGVAALPDENTRSATNVTSSSVSPHSRMYESVTHPSRDGAARTSDGVGSLPGEDGEEGVAVLPDERVRNAAGTGVGAAAVGAGVASLPMPTREVSGAQPSERSGGAGYDPGNSTESAVAAPAVKKVDAANGLDKRVAEDTAMADAAKKAAAAGSQPPASTPASHEKPKETHSHKDQPTKKPHLESSEEGKYARGQEPELRANPLQINLTPRMHALGRNGATWQGVDVGTDGYHRGEDGAIGNGDGYDTDYHPSQMHPLEGNYSKEHAEQEKEKEPVAEKDGEKPSSGSDSATNQDEDHKAKKAGFMAKMKGEAKILLGKMEGKKGHEKVEEGQRIKAGETVQ</sequence>
<feature type="region of interest" description="Disordered" evidence="1">
    <location>
        <begin position="425"/>
        <end position="627"/>
    </location>
</feature>
<feature type="compositionally biased region" description="Low complexity" evidence="1">
    <location>
        <begin position="425"/>
        <end position="447"/>
    </location>
</feature>
<organism evidence="2 3">
    <name type="scientific">Phlebiopsis gigantea (strain 11061_1 CR5-6)</name>
    <name type="common">White-rot fungus</name>
    <name type="synonym">Peniophora gigantea</name>
    <dbReference type="NCBI Taxonomy" id="745531"/>
    <lineage>
        <taxon>Eukaryota</taxon>
        <taxon>Fungi</taxon>
        <taxon>Dikarya</taxon>
        <taxon>Basidiomycota</taxon>
        <taxon>Agaricomycotina</taxon>
        <taxon>Agaricomycetes</taxon>
        <taxon>Polyporales</taxon>
        <taxon>Phanerochaetaceae</taxon>
        <taxon>Phlebiopsis</taxon>
    </lineage>
</organism>
<feature type="compositionally biased region" description="Basic and acidic residues" evidence="1">
    <location>
        <begin position="547"/>
        <end position="568"/>
    </location>
</feature>
<name>A0A0C3S7Q1_PHLG1</name>